<dbReference type="InterPro" id="IPR001254">
    <property type="entry name" value="Trypsin_dom"/>
</dbReference>
<dbReference type="SMART" id="SM00020">
    <property type="entry name" value="Tryp_SPc"/>
    <property type="match status" value="1"/>
</dbReference>
<evidence type="ECO:0000256" key="6">
    <source>
        <dbReference type="ARBA" id="ARBA00022801"/>
    </source>
</evidence>
<organism evidence="12 13">
    <name type="scientific">Stomoxys calcitrans</name>
    <name type="common">Stable fly</name>
    <name type="synonym">Conops calcitrans</name>
    <dbReference type="NCBI Taxonomy" id="35570"/>
    <lineage>
        <taxon>Eukaryota</taxon>
        <taxon>Metazoa</taxon>
        <taxon>Ecdysozoa</taxon>
        <taxon>Arthropoda</taxon>
        <taxon>Hexapoda</taxon>
        <taxon>Insecta</taxon>
        <taxon>Pterygota</taxon>
        <taxon>Neoptera</taxon>
        <taxon>Endopterygota</taxon>
        <taxon>Diptera</taxon>
        <taxon>Brachycera</taxon>
        <taxon>Muscomorpha</taxon>
        <taxon>Muscoidea</taxon>
        <taxon>Muscidae</taxon>
        <taxon>Stomoxys</taxon>
    </lineage>
</organism>
<dbReference type="InterPro" id="IPR043504">
    <property type="entry name" value="Peptidase_S1_PA_chymotrypsin"/>
</dbReference>
<dbReference type="InterPro" id="IPR050430">
    <property type="entry name" value="Peptidase_S1"/>
</dbReference>
<keyword evidence="13" id="KW-1185">Reference proteome</keyword>
<evidence type="ECO:0000256" key="9">
    <source>
        <dbReference type="ARBA" id="ARBA00023157"/>
    </source>
</evidence>
<evidence type="ECO:0000259" key="11">
    <source>
        <dbReference type="PROSITE" id="PS50240"/>
    </source>
</evidence>
<evidence type="ECO:0000256" key="1">
    <source>
        <dbReference type="ARBA" id="ARBA00004613"/>
    </source>
</evidence>
<keyword evidence="4" id="KW-0645">Protease</keyword>
<feature type="chain" id="PRO_5009325795" description="Peptidase S1 domain-containing protein" evidence="10">
    <location>
        <begin position="25"/>
        <end position="253"/>
    </location>
</feature>
<evidence type="ECO:0000256" key="8">
    <source>
        <dbReference type="ARBA" id="ARBA00023145"/>
    </source>
</evidence>
<keyword evidence="9" id="KW-1015">Disulfide bond</keyword>
<keyword evidence="6" id="KW-0378">Hydrolase</keyword>
<dbReference type="GO" id="GO:0004252">
    <property type="term" value="F:serine-type endopeptidase activity"/>
    <property type="evidence" value="ECO:0007669"/>
    <property type="project" value="InterPro"/>
</dbReference>
<evidence type="ECO:0000256" key="4">
    <source>
        <dbReference type="ARBA" id="ARBA00022670"/>
    </source>
</evidence>
<keyword evidence="8" id="KW-0865">Zymogen</keyword>
<sequence>MAGTRQISLALFVGLVLAIAVVQAGPTSRILGGSDAAAAQYPHSVSIRVDDAHVCGGTIVSERYILTAAHCVSEVATTSIAPSRVTVRVGSINQFAGGQIVPCQSVVIHPNYGSFLHDIAIVGLSEPLQFNDKVNKVSLAFAEDVFEEGTPVTVTGWGLQESGSSPYKLQHVTMSVLSGPECELQAGYGYDSVICLDHPENTGFCRGDDGAGVVSGTKLIGVASFSFGNCGTKYPDVSSKVSFYREWIDGVMA</sequence>
<keyword evidence="3" id="KW-0964">Secreted</keyword>
<dbReference type="PROSITE" id="PS00134">
    <property type="entry name" value="TRYPSIN_HIS"/>
    <property type="match status" value="1"/>
</dbReference>
<dbReference type="EnsemblMetazoa" id="SCAU003706-RA">
    <property type="protein sequence ID" value="SCAU003706-PA"/>
    <property type="gene ID" value="SCAU003706"/>
</dbReference>
<dbReference type="Gene3D" id="2.40.10.10">
    <property type="entry name" value="Trypsin-like serine proteases"/>
    <property type="match status" value="1"/>
</dbReference>
<accession>A0A1I8P0B4</accession>
<dbReference type="PANTHER" id="PTHR24276">
    <property type="entry name" value="POLYSERASE-RELATED"/>
    <property type="match status" value="1"/>
</dbReference>
<dbReference type="GO" id="GO:0006508">
    <property type="term" value="P:proteolysis"/>
    <property type="evidence" value="ECO:0007669"/>
    <property type="project" value="UniProtKB-KW"/>
</dbReference>
<dbReference type="CDD" id="cd00190">
    <property type="entry name" value="Tryp_SPc"/>
    <property type="match status" value="1"/>
</dbReference>
<evidence type="ECO:0000313" key="13">
    <source>
        <dbReference type="Proteomes" id="UP000095300"/>
    </source>
</evidence>
<evidence type="ECO:0000256" key="2">
    <source>
        <dbReference type="ARBA" id="ARBA00007664"/>
    </source>
</evidence>
<dbReference type="InterPro" id="IPR018114">
    <property type="entry name" value="TRYPSIN_HIS"/>
</dbReference>
<dbReference type="Pfam" id="PF00089">
    <property type="entry name" value="Trypsin"/>
    <property type="match status" value="1"/>
</dbReference>
<dbReference type="FunFam" id="2.40.10.10:FF:000146">
    <property type="entry name" value="Serine protease 53"/>
    <property type="match status" value="1"/>
</dbReference>
<dbReference type="Proteomes" id="UP000095300">
    <property type="component" value="Unassembled WGS sequence"/>
</dbReference>
<proteinExistence type="inferred from homology"/>
<evidence type="ECO:0000256" key="5">
    <source>
        <dbReference type="ARBA" id="ARBA00022729"/>
    </source>
</evidence>
<feature type="domain" description="Peptidase S1" evidence="11">
    <location>
        <begin position="30"/>
        <end position="253"/>
    </location>
</feature>
<dbReference type="InterPro" id="IPR009003">
    <property type="entry name" value="Peptidase_S1_PA"/>
</dbReference>
<evidence type="ECO:0000256" key="7">
    <source>
        <dbReference type="ARBA" id="ARBA00022825"/>
    </source>
</evidence>
<evidence type="ECO:0000313" key="12">
    <source>
        <dbReference type="EnsemblMetazoa" id="SCAU003706-PA"/>
    </source>
</evidence>
<dbReference type="KEGG" id="scac:106091034"/>
<comment type="subcellular location">
    <subcellularLocation>
        <location evidence="1">Secreted</location>
    </subcellularLocation>
</comment>
<dbReference type="GO" id="GO:0005576">
    <property type="term" value="C:extracellular region"/>
    <property type="evidence" value="ECO:0007669"/>
    <property type="project" value="UniProtKB-SubCell"/>
</dbReference>
<reference evidence="12" key="1">
    <citation type="submission" date="2020-05" db="UniProtKB">
        <authorList>
            <consortium name="EnsemblMetazoa"/>
        </authorList>
    </citation>
    <scope>IDENTIFICATION</scope>
    <source>
        <strain evidence="12">USDA</strain>
    </source>
</reference>
<dbReference type="PROSITE" id="PS50240">
    <property type="entry name" value="TRYPSIN_DOM"/>
    <property type="match status" value="1"/>
</dbReference>
<comment type="similarity">
    <text evidence="2">Belongs to the peptidase S1 family.</text>
</comment>
<feature type="signal peptide" evidence="10">
    <location>
        <begin position="1"/>
        <end position="24"/>
    </location>
</feature>
<dbReference type="PRINTS" id="PR00722">
    <property type="entry name" value="CHYMOTRYPSIN"/>
</dbReference>
<evidence type="ECO:0000256" key="10">
    <source>
        <dbReference type="SAM" id="SignalP"/>
    </source>
</evidence>
<dbReference type="STRING" id="35570.A0A1I8P0B4"/>
<dbReference type="OrthoDB" id="60866at2759"/>
<keyword evidence="7" id="KW-0720">Serine protease</keyword>
<name>A0A1I8P0B4_STOCA</name>
<dbReference type="VEuPathDB" id="VectorBase:SCAU003706"/>
<dbReference type="AlphaFoldDB" id="A0A1I8P0B4"/>
<protein>
    <recommendedName>
        <fullName evidence="11">Peptidase S1 domain-containing protein</fullName>
    </recommendedName>
</protein>
<dbReference type="InterPro" id="IPR001314">
    <property type="entry name" value="Peptidase_S1A"/>
</dbReference>
<evidence type="ECO:0000256" key="3">
    <source>
        <dbReference type="ARBA" id="ARBA00022525"/>
    </source>
</evidence>
<dbReference type="SUPFAM" id="SSF50494">
    <property type="entry name" value="Trypsin-like serine proteases"/>
    <property type="match status" value="1"/>
</dbReference>
<keyword evidence="5 10" id="KW-0732">Signal</keyword>
<gene>
    <name evidence="12" type="primary">106091034</name>
</gene>
<dbReference type="PANTHER" id="PTHR24276:SF91">
    <property type="entry name" value="AT26814P-RELATED"/>
    <property type="match status" value="1"/>
</dbReference>